<gene>
    <name evidence="1" type="ORF">Poco6gene065</name>
</gene>
<dbReference type="OrthoDB" id="31152at10239"/>
<keyword evidence="2" id="KW-1185">Reference proteome</keyword>
<dbReference type="Pfam" id="PF23803">
    <property type="entry name" value="Phage_TAC_17"/>
    <property type="match status" value="1"/>
</dbReference>
<dbReference type="GeneID" id="18559775"/>
<dbReference type="RefSeq" id="YP_009012646.1">
    <property type="nucleotide sequence ID" value="NC_023694.1"/>
</dbReference>
<dbReference type="InterPro" id="IPR057005">
    <property type="entry name" value="Phage_TAC_17"/>
</dbReference>
<accession>D4P7T3</accession>
<evidence type="ECO:0000313" key="1">
    <source>
        <dbReference type="EMBL" id="ADD81063.1"/>
    </source>
</evidence>
<reference evidence="1 2" key="1">
    <citation type="journal article" date="2011" name="Appl. Environ. Microbiol.">
        <title>Genomic and functional analyses of Rhodococcus equi phages ReqiPepy6, ReqiPoco6, ReqiPine5, and ReqiDocB7.</title>
        <authorList>
            <person name="Summer E.J."/>
            <person name="Liu M."/>
            <person name="Gill J.J."/>
            <person name="Grant M."/>
            <person name="Chan-Cortes T.N."/>
            <person name="Ferguson L."/>
            <person name="Janes C."/>
            <person name="Lange K."/>
            <person name="Bertoli M."/>
            <person name="Moore C."/>
            <person name="Orchard R.C."/>
            <person name="Cohen N."/>
            <person name="Young R."/>
        </authorList>
    </citation>
    <scope>NUCLEOTIDE SEQUENCE [LARGE SCALE GENOMIC DNA]</scope>
</reference>
<dbReference type="Proteomes" id="UP000001057">
    <property type="component" value="Segment"/>
</dbReference>
<protein>
    <submittedName>
        <fullName evidence="1">Gp065</fullName>
    </submittedName>
</protein>
<evidence type="ECO:0000313" key="2">
    <source>
        <dbReference type="Proteomes" id="UP000001057"/>
    </source>
</evidence>
<sequence length="210" mass="24047">MLKQTVEYTDFDDNRCAETLYFNLTKTELAENAHLTDRLEKMQKMFGGEKRQLETSEIQQLLDLVKTIMRISYGVRSADGKRFIKTEEQWVEFTQTAVYDEFLISMFTDPDKMFAFMYGIMPADMREQAKVEAERLMSERTNQSTDIPTPPPAASATPVDMPITQANPSVQITMDPNQSAGPQPTQEQMAAYMRDQQARGLMTQPNYLQG</sequence>
<organism evidence="1 2">
    <name type="scientific">Rhodococcus phage ReqiPoco6</name>
    <dbReference type="NCBI Taxonomy" id="691964"/>
    <lineage>
        <taxon>Viruses</taxon>
        <taxon>Duplodnaviria</taxon>
        <taxon>Heunggongvirae</taxon>
        <taxon>Uroviricota</taxon>
        <taxon>Caudoviricetes</taxon>
        <taxon>Pepyhexavirus</taxon>
        <taxon>Pepyhexavirus poco6</taxon>
    </lineage>
</organism>
<dbReference type="EMBL" id="GU580942">
    <property type="protein sequence ID" value="ADD81063.1"/>
    <property type="molecule type" value="Genomic_DNA"/>
</dbReference>
<proteinExistence type="predicted"/>
<name>D4P7T3_9CAUD</name>
<dbReference type="KEGG" id="vg:18559775"/>